<comment type="caution">
    <text evidence="1">The sequence shown here is derived from an EMBL/GenBank/DDBJ whole genome shotgun (WGS) entry which is preliminary data.</text>
</comment>
<keyword evidence="2" id="KW-1185">Reference proteome</keyword>
<reference evidence="1 2" key="1">
    <citation type="submission" date="2020-04" db="EMBL/GenBank/DDBJ databases">
        <title>Acinetobacter Taxon 24.</title>
        <authorList>
            <person name="Nemec A."/>
            <person name="Radolfova-Krizova L."/>
            <person name="Higgins P.G."/>
            <person name="Spanelova P."/>
        </authorList>
    </citation>
    <scope>NUCLEOTIDE SEQUENCE [LARGE SCALE GENOMIC DNA]</scope>
    <source>
        <strain evidence="1 2">ANC 4279</strain>
    </source>
</reference>
<proteinExistence type="predicted"/>
<evidence type="ECO:0000313" key="2">
    <source>
        <dbReference type="Proteomes" id="UP000546536"/>
    </source>
</evidence>
<name>A0ABX1V462_9GAMM</name>
<dbReference type="Proteomes" id="UP000546536">
    <property type="component" value="Unassembled WGS sequence"/>
</dbReference>
<evidence type="ECO:0000313" key="1">
    <source>
        <dbReference type="EMBL" id="NNH87904.1"/>
    </source>
</evidence>
<sequence>METTIKIEETKLQIHIEYSKKIELGHYIDSLNSINDEYTQYIRETPSYFDPEEIKLLVNEIKTGSIITELIAFSPALLPFIENTNTILDFTKHLANVINLLKSKDSEIQNSEQLPSPNTLTNIQGLVSPILNDPNGKITLDGCQFGDNCNVSIFLDSKDARKIHAKAQELKNIKPTPDSNIKEQALLVFTQTNGSTKNINSDKGVIESITKGAVKVRFASDELKKSMLLEQHPYKVAYIVDVEIETVDNKPRLYKVLKFHECIDLSE</sequence>
<dbReference type="RefSeq" id="WP_171544495.1">
    <property type="nucleotide sequence ID" value="NZ_JABERG010000011.1"/>
</dbReference>
<gene>
    <name evidence="1" type="ORF">HLH13_09365</name>
</gene>
<protein>
    <submittedName>
        <fullName evidence="1">Uncharacterized protein</fullName>
    </submittedName>
</protein>
<accession>A0ABX1V462</accession>
<dbReference type="EMBL" id="JABERG010000011">
    <property type="protein sequence ID" value="NNH87904.1"/>
    <property type="molecule type" value="Genomic_DNA"/>
</dbReference>
<organism evidence="1 2">
    <name type="scientific">Acinetobacter terrae</name>
    <dbReference type="NCBI Taxonomy" id="2731247"/>
    <lineage>
        <taxon>Bacteria</taxon>
        <taxon>Pseudomonadati</taxon>
        <taxon>Pseudomonadota</taxon>
        <taxon>Gammaproteobacteria</taxon>
        <taxon>Moraxellales</taxon>
        <taxon>Moraxellaceae</taxon>
        <taxon>Acinetobacter</taxon>
        <taxon>Acinetobacter Taxon 24</taxon>
    </lineage>
</organism>